<dbReference type="OrthoDB" id="6926004at2759"/>
<feature type="region of interest" description="Disordered" evidence="2">
    <location>
        <begin position="3780"/>
        <end position="3814"/>
    </location>
</feature>
<reference evidence="3 4" key="1">
    <citation type="submission" date="2020-04" db="EMBL/GenBank/DDBJ databases">
        <authorList>
            <person name="Wallbank WR R."/>
            <person name="Pardo Diaz C."/>
            <person name="Kozak K."/>
            <person name="Martin S."/>
            <person name="Jiggins C."/>
            <person name="Moest M."/>
            <person name="Warren A I."/>
            <person name="Byers J.R.P. K."/>
            <person name="Montejo-Kovacevich G."/>
            <person name="Yen C E."/>
        </authorList>
    </citation>
    <scope>NUCLEOTIDE SEQUENCE [LARGE SCALE GENOMIC DNA]</scope>
</reference>
<accession>A0A8S0ZUY8</accession>
<proteinExistence type="predicted"/>
<dbReference type="EMBL" id="CADEBC010000489">
    <property type="protein sequence ID" value="CAB3237341.1"/>
    <property type="molecule type" value="Genomic_DNA"/>
</dbReference>
<keyword evidence="4" id="KW-1185">Reference proteome</keyword>
<name>A0A8S0ZUY8_ARCPL</name>
<protein>
    <submittedName>
        <fullName evidence="3">Uncharacterized protein</fullName>
    </submittedName>
</protein>
<comment type="caution">
    <text evidence="3">The sequence shown here is derived from an EMBL/GenBank/DDBJ whole genome shotgun (WGS) entry which is preliminary data.</text>
</comment>
<evidence type="ECO:0000313" key="3">
    <source>
        <dbReference type="EMBL" id="CAB3237341.1"/>
    </source>
</evidence>
<feature type="compositionally biased region" description="Basic and acidic residues" evidence="2">
    <location>
        <begin position="263"/>
        <end position="298"/>
    </location>
</feature>
<feature type="region of interest" description="Disordered" evidence="2">
    <location>
        <begin position="237"/>
        <end position="303"/>
    </location>
</feature>
<keyword evidence="1" id="KW-0175">Coiled coil</keyword>
<dbReference type="Proteomes" id="UP000494106">
    <property type="component" value="Unassembled WGS sequence"/>
</dbReference>
<gene>
    <name evidence="3" type="ORF">APLA_LOCUS6861</name>
</gene>
<evidence type="ECO:0000313" key="4">
    <source>
        <dbReference type="Proteomes" id="UP000494106"/>
    </source>
</evidence>
<evidence type="ECO:0000256" key="2">
    <source>
        <dbReference type="SAM" id="MobiDB-lite"/>
    </source>
</evidence>
<organism evidence="3 4">
    <name type="scientific">Arctia plantaginis</name>
    <name type="common">Wood tiger moth</name>
    <name type="synonym">Phalaena plantaginis</name>
    <dbReference type="NCBI Taxonomy" id="874455"/>
    <lineage>
        <taxon>Eukaryota</taxon>
        <taxon>Metazoa</taxon>
        <taxon>Ecdysozoa</taxon>
        <taxon>Arthropoda</taxon>
        <taxon>Hexapoda</taxon>
        <taxon>Insecta</taxon>
        <taxon>Pterygota</taxon>
        <taxon>Neoptera</taxon>
        <taxon>Endopterygota</taxon>
        <taxon>Lepidoptera</taxon>
        <taxon>Glossata</taxon>
        <taxon>Ditrysia</taxon>
        <taxon>Noctuoidea</taxon>
        <taxon>Erebidae</taxon>
        <taxon>Arctiinae</taxon>
        <taxon>Arctia</taxon>
    </lineage>
</organism>
<sequence length="3886" mass="444623">MEGDTGAGGASHRVAAILQGLEESGVVLTMVGSQRDNQYRRNFSTSKPTLAAVKPVVLERCSVETNTDFSVSNNSNRGVQISDDRYTSCYQVAHCSVRPSSPPVTVSEFPPQRSSPSYFDGNFEVGGSGSCDRRESYSRSIRIRRLTTPDRSKESLKFFIADHGSVNRIPSRDAEAFAHSLRKYPSFPVLRTVSSEIVAKLQRSFRKHAILSTNRTPSGELVERILRQTQEKLAPVQKVNSIRSLQKERSRWKQPRHTQAHAKTQDVLDNRRVDRPRTGRKEDESKARKHMRSDDSHRLNRRKCKSHTESLLNTTYDYLKSTQPSRSCHARRFDRDPRIDEISKHVRSALREIYNQRSVVFPMCSKVQRRYDDHKKHCSGRGVDARNISKLSNSSEEQLFSNRNKASQYFHNDAGCRCGSDPTDPNRVDSTCNCSPTYGEEYSRYNIQEEIHAWLSEIPVRSNEDTEDKLRREDLVRNLVTTLERLLYDDNFEENVINAVTECVDAMPMWNFGSRQKKDQLKEHLKQNLLDRLIPKPESKLSETVKKILVNVNFKHEVDTKRISDDLTDALHSLTVFESNDQHKFNIFVSEIYKILEKLPIKVNGDKGEYLNNLARNLANEMIEVLKDTSDSSKSDAKYSMSNRKHMLHNCSLMGPCKRAELRPFYNRKRSSQYGCDSDTCEYKSQNTNKRQLCDCCPKSKRNVNCVCIAEVKRTSHPCDCESEEVYFNECVDEEIDDWLNQIPVPINESEVDTMIRKHVAKHLAEALKQLPDDNNFKGHAQEVIERWINNVSIWQPDTEHEKIKLKRLVTESLLDRIITIPRRPDKLTVIVKKFIGSIDLGDSNVNRKELTNNLTKRLKYLTVTPEDSDKYRDLLISEVTEIFKYSLPQTSNAESEYLHKLATKLVEEIINSESYVDIYAEDTTSLKEDIIKNLFDWIDEVTELSETPPNMREAKRVIDELAIKLVDLQSIGTDTSTMKKMGNEIQSSLKKLNISTKAMDNLIENVIDTITDTTYAKDKVKLETNHRREVLRDLNDWLKDKEEVSNLNPQEQYSVVKEIVDKIEKAKAEGHEDHQDIILESLAQNGYYMDPDVHLDEFVKKWKTFSARHKEKDLKDKIQKSVYPVIDKLNVSEDNKIYIKDRLGKELDNNITESSIATRKGIENINEALLEKMDEIVEELHLPKNIKDQLNETINKNIEQLMTSKSRDAIIQALTKEINYIISNEEIPESEKKHLKLRLKQMLNEYSGIPFSNYVTDNIFESIDQIINEEPIESTVKEGLINKLIYIAQNKFNELPTQTVKNHVTEKALKDIDLTIESAPLKENVKNDLKQMLKYILNENLKQPFSAEVKESTLEQFHETLNDLLIPDVTRNDLLKKITNIVSQNLDELQCQTEIDHAKEMIMNDLNDLIDHFFLPKGQATQLNDGLRRLLAEYLDRPYSNDLKEKLTAAINKVITETPMDFDKKEELKLKVIDTINKRLDNLTYQSAEEFAKESILKDIMRMLNETSLPNSEKHDIRHKFELIIEDCFPLEHLDAAKNVMGEGIRQTIYESSIPQSKQNELVDKMIDITDKILDESFYDDRVREHLHGMYSMIENQTPLPESHKDILKNELKAALDKYLQDPELLDIIDDSPSYDQIDQQEIDEANYDKIIKDAMDVIEETPISINKKHTLENKLKNMVFDANRPKNFKQVLKDLYKSIEELSIPWHHKKALKSKLADIVPKNLQINQLKHTLLKDIDSAIDLEPLDEEQKSNLKSKFSEFVDLLEPFSDKVDIKVKDDMIRIIDENVLSRDQKRNLKDRIENIVTKISTKGQDEQVVKEKIMKYITEVIDEAPIRHHLKRNILYQLKRAISENFEQPLTRDTAVRLKNNFVNIIDEVPITDYQRDSLKRRLNDILTRQLEQLPMNRDDVRYLLLSDIDKILEDKSIPKTNKTDLLQKIRKAVFTNTDEPLSDGIKSKIQQKIADTVDEAIIPKEKKNKLKEEIDAVVRKNFAMVSSNLKPADNLSNSLVRNICNVIKDAPISHENKKYLKKKIEESLPSRLQGVTSNDLEETVNNEMLNIINEVAVSPAQKKILKNFLANIVSQVIQEHQSKALKDEIKQNTLRDVNIVIEKLNLPKERKKQIKFKLKDLIDENFEKPLTVENSKVIKKGIYDIVAEAPLTKEKKAEIRHNLANIVDNNVKSFISVSSKPGTLMKSTKKPKRTLLNGIDLVLDPLPINVDDKLYIKQMLESVADEISGQPAEVIKDTIKIILDDTSIPKNKKAEVLEKLHYKIVDNLNTPYDKQMSLKTENILWGIDPHLDELQVSSAQKKYLKNKFEDVIAEHLNESVSSNTMRVIKDNIYNIISEMPLSNNQKNLLSSKLIDLVKSNNTRDVRKPSTTQQVMISLPKRIPAVVYLSPVKKTSAIQEIDTVLDHLQMPTEHKRNLKPILKKLVQETLDAPLTSDTYEIIKKGISEIMVDAPIYPRDKKSEIKSKLHDMVDNIIKPMIESSTGGTLRTSAGTSTANNLARNVYISPTKKNNAMRDLDAVFNQLQVSSAEKNDLKSKVKIAINEIFETPLSVDTSPIIKDKIKIIIAESSNISSDKKNMLKNKLIDMVDSKIAPLIESDSIEPLSSMGERKRILSQELDHVLDKLQISNDEKKRVKSAVANISQPVNADIGDNLNAIVDDMTLPTNEKTELKNKLNNLVKTTTSNTGKGSASKNFNGKLCSSSRKDIVMALKPTNENLIVTLNSTIDHLDTSKHLKSVLKDVVHKTISKGDSLNSMITGRLKSAIAKAITDAPISKDKKNNIESALVNVIDEHVDDAPLTPTNEKIFNIKGTVLEDIESSLNSAQIPMDVKSNLKDKIRNKMVEYLETPQSTKKLENVQKDINNIINEAAILENVKTQLRNNIRNKINRNTEYLPVTEALSFYNPSKTTAMRYEDGSNITKAWPSHSKCQQDSLPSGLIYDADDEDTKDQMSVAMSVLKAPKDHSSKKKKLKENMLRDFSGIIDVVNIPRNKKTDLKIKLNGIVNSKIDKLFASPKRNSTEMKKLIADNIEQVIDEASMGPAVTRQMKNDLKDQLLKVANKNINTTITEGNKSTGQSQMLLGTIERLPIPSHIKDELKDKIMKSPEESVSSSQESRRLSPTRPRGSNISVIPEEGPVTSTPKKGRKSWERPINSFSVIANEDIMQSLSPEERDYWMQIEESISKWLDELPIDLDEDTKAAIKREIANDITDRLQYLQFNPGAKKSLQEELENLQYQVFRRLGKVLNREEMQLAIQAGDKLMLMMKDIKEPDEDAALERTAEFEFHQQIKDIISTTLPELENASTETLNSFEIMKDELADAFIKLHYTGGNEEELNKLKKKINDEIDKFCDDYLKKYPNKPLDREQLKRDLYNALKNVQPSDDLMKSAVEHVRFKDVVHEWVKKLPLKKQTTAERIKMNKNIAVLAKKLLDLEQNDELSDSEVKDKMATEIAKFLTTLPFKSGQEKNADKFKNDLIVQINKTKATRTFDASTRHSITLDDFLGQSSHWQPLFPPCTLSSEDLEHLARIKKRTCLAPDCLASLMNKASENKRNASVNPMSIESGAQTEHYSENISMPQRMQPCSSSYGPTVCPGQPLPYDQFCPMQFAGSPCTQSLSHMDVQPQIIIKEYYWNSTNTSEFPKSESRLSGGVQKRTCFASRPTPRCTQKYSQTSQDKTLGSISCTPSPCAPAPCSPTPCTPRFYTPKHCTTSALPQYFIPCHRINQQNSFPDDNGPRKDDQYTEYSEAQITKSVRKEHVIELGSLDELRKPSRKERRLEEFTSYSRNPEQTVCEESRSSPDDSDEAEICINRGQPKERTVTCKCKAKPAATGTRGRWKQETHRDRAILASNDSTAMKRCLKCCGMHCPYPSFMYFRQ</sequence>
<evidence type="ECO:0000256" key="1">
    <source>
        <dbReference type="SAM" id="Coils"/>
    </source>
</evidence>
<feature type="region of interest" description="Disordered" evidence="2">
    <location>
        <begin position="3113"/>
        <end position="3159"/>
    </location>
</feature>
<feature type="compositionally biased region" description="Basic and acidic residues" evidence="2">
    <location>
        <begin position="3780"/>
        <end position="3789"/>
    </location>
</feature>
<feature type="coiled-coil region" evidence="1">
    <location>
        <begin position="2867"/>
        <end position="2901"/>
    </location>
</feature>